<dbReference type="PANTHER" id="PTHR30349:SF81">
    <property type="entry name" value="TYROSINE RECOMBINASE XERC"/>
    <property type="match status" value="1"/>
</dbReference>
<gene>
    <name evidence="7" type="ORF">E1284_26360</name>
</gene>
<dbReference type="GO" id="GO:0015074">
    <property type="term" value="P:DNA integration"/>
    <property type="evidence" value="ECO:0007669"/>
    <property type="project" value="UniProtKB-KW"/>
</dbReference>
<evidence type="ECO:0000313" key="8">
    <source>
        <dbReference type="Proteomes" id="UP000295431"/>
    </source>
</evidence>
<evidence type="ECO:0000259" key="6">
    <source>
        <dbReference type="PROSITE" id="PS51900"/>
    </source>
</evidence>
<proteinExistence type="predicted"/>
<evidence type="ECO:0000313" key="7">
    <source>
        <dbReference type="EMBL" id="TDC11863.1"/>
    </source>
</evidence>
<dbReference type="InterPro" id="IPR002104">
    <property type="entry name" value="Integrase_catalytic"/>
</dbReference>
<dbReference type="InterPro" id="IPR010998">
    <property type="entry name" value="Integrase_recombinase_N"/>
</dbReference>
<dbReference type="InterPro" id="IPR004107">
    <property type="entry name" value="Integrase_SAM-like_N"/>
</dbReference>
<dbReference type="Gene3D" id="1.10.443.10">
    <property type="entry name" value="Intergrase catalytic core"/>
    <property type="match status" value="1"/>
</dbReference>
<dbReference type="CDD" id="cd00397">
    <property type="entry name" value="DNA_BRE_C"/>
    <property type="match status" value="1"/>
</dbReference>
<dbReference type="Pfam" id="PF02899">
    <property type="entry name" value="Phage_int_SAM_1"/>
    <property type="match status" value="1"/>
</dbReference>
<dbReference type="PROSITE" id="PS51898">
    <property type="entry name" value="TYR_RECOMBINASE"/>
    <property type="match status" value="1"/>
</dbReference>
<sequence>MIMAAEMILTADVPLGRAAGAFLVRRDLDADTVRSYGQTMRWLRREFGDATPLAVMTAARVAEAFTAAWDGSAARTWNRHRATLRSFTAWAVRRGWAVCDLAAGIERRPEPRGRTRALDRATIAGLLERGDVPHRETTLWRLLYESAAGADRVLSLDVDDLDLVNDRGRVVRDGVGRWIRWQAGTTRRLVTLVDGRRRGPVFLADRRPAPARMPAASDLCPVTGRGRLSYERAQYLFKRATRDVDPSGRGYTLHQLRHSRLTHLGEDGWTAPMLMSLSGHDSIRTLVGYVAPHAADEPPPTG</sequence>
<name>A0A4R4NUT7_9ACTN</name>
<dbReference type="AlphaFoldDB" id="A0A4R4NUT7"/>
<dbReference type="EMBL" id="SMJW01000157">
    <property type="protein sequence ID" value="TDC11863.1"/>
    <property type="molecule type" value="Genomic_DNA"/>
</dbReference>
<evidence type="ECO:0000256" key="4">
    <source>
        <dbReference type="PROSITE-ProRule" id="PRU01248"/>
    </source>
</evidence>
<feature type="domain" description="Core-binding (CB)" evidence="6">
    <location>
        <begin position="13"/>
        <end position="92"/>
    </location>
</feature>
<reference evidence="7 8" key="1">
    <citation type="submission" date="2019-03" db="EMBL/GenBank/DDBJ databases">
        <title>Draft genome sequences of novel Actinobacteria.</title>
        <authorList>
            <person name="Sahin N."/>
            <person name="Ay H."/>
            <person name="Saygin H."/>
        </authorList>
    </citation>
    <scope>NUCLEOTIDE SEQUENCE [LARGE SCALE GENOMIC DNA]</scope>
    <source>
        <strain evidence="7 8">DSM 45347</strain>
    </source>
</reference>
<keyword evidence="8" id="KW-1185">Reference proteome</keyword>
<keyword evidence="2 4" id="KW-0238">DNA-binding</keyword>
<dbReference type="GO" id="GO:0003677">
    <property type="term" value="F:DNA binding"/>
    <property type="evidence" value="ECO:0007669"/>
    <property type="project" value="UniProtKB-UniRule"/>
</dbReference>
<dbReference type="Proteomes" id="UP000295431">
    <property type="component" value="Unassembled WGS sequence"/>
</dbReference>
<evidence type="ECO:0000256" key="1">
    <source>
        <dbReference type="ARBA" id="ARBA00022908"/>
    </source>
</evidence>
<dbReference type="PANTHER" id="PTHR30349">
    <property type="entry name" value="PHAGE INTEGRASE-RELATED"/>
    <property type="match status" value="1"/>
</dbReference>
<comment type="caution">
    <text evidence="7">The sequence shown here is derived from an EMBL/GenBank/DDBJ whole genome shotgun (WGS) entry which is preliminary data.</text>
</comment>
<evidence type="ECO:0000256" key="3">
    <source>
        <dbReference type="ARBA" id="ARBA00023172"/>
    </source>
</evidence>
<dbReference type="GO" id="GO:0006310">
    <property type="term" value="P:DNA recombination"/>
    <property type="evidence" value="ECO:0007669"/>
    <property type="project" value="UniProtKB-KW"/>
</dbReference>
<keyword evidence="1" id="KW-0229">DNA integration</keyword>
<feature type="domain" description="Tyr recombinase" evidence="5">
    <location>
        <begin position="113"/>
        <end position="302"/>
    </location>
</feature>
<keyword evidence="3" id="KW-0233">DNA recombination</keyword>
<dbReference type="PROSITE" id="PS51900">
    <property type="entry name" value="CB"/>
    <property type="match status" value="1"/>
</dbReference>
<accession>A0A4R4NUT7</accession>
<dbReference type="InterPro" id="IPR050090">
    <property type="entry name" value="Tyrosine_recombinase_XerCD"/>
</dbReference>
<dbReference type="Gene3D" id="1.10.150.130">
    <property type="match status" value="1"/>
</dbReference>
<dbReference type="InterPro" id="IPR044068">
    <property type="entry name" value="CB"/>
</dbReference>
<dbReference type="SUPFAM" id="SSF56349">
    <property type="entry name" value="DNA breaking-rejoining enzymes"/>
    <property type="match status" value="1"/>
</dbReference>
<organism evidence="7 8">
    <name type="scientific">Actinomadura bangladeshensis</name>
    <dbReference type="NCBI Taxonomy" id="453573"/>
    <lineage>
        <taxon>Bacteria</taxon>
        <taxon>Bacillati</taxon>
        <taxon>Actinomycetota</taxon>
        <taxon>Actinomycetes</taxon>
        <taxon>Streptosporangiales</taxon>
        <taxon>Thermomonosporaceae</taxon>
        <taxon>Actinomadura</taxon>
    </lineage>
</organism>
<dbReference type="Pfam" id="PF00589">
    <property type="entry name" value="Phage_integrase"/>
    <property type="match status" value="1"/>
</dbReference>
<evidence type="ECO:0000259" key="5">
    <source>
        <dbReference type="PROSITE" id="PS51898"/>
    </source>
</evidence>
<dbReference type="InterPro" id="IPR013762">
    <property type="entry name" value="Integrase-like_cat_sf"/>
</dbReference>
<protein>
    <submittedName>
        <fullName evidence="7">Site-specific integrase</fullName>
    </submittedName>
</protein>
<dbReference type="InterPro" id="IPR011010">
    <property type="entry name" value="DNA_brk_join_enz"/>
</dbReference>
<evidence type="ECO:0000256" key="2">
    <source>
        <dbReference type="ARBA" id="ARBA00023125"/>
    </source>
</evidence>
<dbReference type="OrthoDB" id="3345368at2"/>